<evidence type="ECO:0000259" key="14">
    <source>
        <dbReference type="PROSITE" id="PS50112"/>
    </source>
</evidence>
<evidence type="ECO:0000259" key="16">
    <source>
        <dbReference type="PROSITE" id="PS50885"/>
    </source>
</evidence>
<keyword evidence="4" id="KW-1003">Cell membrane</keyword>
<name>A0A2W0HDT1_9BACI</name>
<dbReference type="SUPFAM" id="SSF158472">
    <property type="entry name" value="HAMP domain-like"/>
    <property type="match status" value="1"/>
</dbReference>
<dbReference type="InterPro" id="IPR003660">
    <property type="entry name" value="HAMP_dom"/>
</dbReference>
<evidence type="ECO:0000256" key="2">
    <source>
        <dbReference type="ARBA" id="ARBA00004651"/>
    </source>
</evidence>
<evidence type="ECO:0000259" key="13">
    <source>
        <dbReference type="PROSITE" id="PS50109"/>
    </source>
</evidence>
<keyword evidence="5" id="KW-0597">Phosphoprotein</keyword>
<dbReference type="InterPro" id="IPR000014">
    <property type="entry name" value="PAS"/>
</dbReference>
<comment type="catalytic activity">
    <reaction evidence="1">
        <text>ATP + protein L-histidine = ADP + protein N-phospho-L-histidine.</text>
        <dbReference type="EC" id="2.7.13.3"/>
    </reaction>
</comment>
<keyword evidence="11 12" id="KW-0472">Membrane</keyword>
<feature type="domain" description="Histidine kinase" evidence="13">
    <location>
        <begin position="494"/>
        <end position="714"/>
    </location>
</feature>
<dbReference type="GO" id="GO:0005886">
    <property type="term" value="C:plasma membrane"/>
    <property type="evidence" value="ECO:0007669"/>
    <property type="project" value="UniProtKB-SubCell"/>
</dbReference>
<dbReference type="SUPFAM" id="SSF55874">
    <property type="entry name" value="ATPase domain of HSP90 chaperone/DNA topoisomerase II/histidine kinase"/>
    <property type="match status" value="1"/>
</dbReference>
<dbReference type="InterPro" id="IPR003594">
    <property type="entry name" value="HATPase_dom"/>
</dbReference>
<dbReference type="Pfam" id="PF00672">
    <property type="entry name" value="HAMP"/>
    <property type="match status" value="1"/>
</dbReference>
<evidence type="ECO:0000313" key="17">
    <source>
        <dbReference type="EMBL" id="PYZ99021.1"/>
    </source>
</evidence>
<evidence type="ECO:0000256" key="10">
    <source>
        <dbReference type="ARBA" id="ARBA00023012"/>
    </source>
</evidence>
<keyword evidence="9" id="KW-0067">ATP-binding</keyword>
<dbReference type="PROSITE" id="PS50112">
    <property type="entry name" value="PAS"/>
    <property type="match status" value="1"/>
</dbReference>
<keyword evidence="12" id="KW-0812">Transmembrane</keyword>
<keyword evidence="6" id="KW-0808">Transferase</keyword>
<dbReference type="PROSITE" id="PS50113">
    <property type="entry name" value="PAC"/>
    <property type="match status" value="1"/>
</dbReference>
<keyword evidence="8" id="KW-0418">Kinase</keyword>
<evidence type="ECO:0000256" key="7">
    <source>
        <dbReference type="ARBA" id="ARBA00022741"/>
    </source>
</evidence>
<dbReference type="Gene3D" id="3.30.450.20">
    <property type="entry name" value="PAS domain"/>
    <property type="match status" value="2"/>
</dbReference>
<dbReference type="CDD" id="cd00130">
    <property type="entry name" value="PAS"/>
    <property type="match status" value="1"/>
</dbReference>
<evidence type="ECO:0000259" key="15">
    <source>
        <dbReference type="PROSITE" id="PS50113"/>
    </source>
</evidence>
<dbReference type="Pfam" id="PF00989">
    <property type="entry name" value="PAS"/>
    <property type="match status" value="1"/>
</dbReference>
<dbReference type="Pfam" id="PF00512">
    <property type="entry name" value="HisKA"/>
    <property type="match status" value="1"/>
</dbReference>
<dbReference type="OrthoDB" id="9815750at2"/>
<evidence type="ECO:0000256" key="8">
    <source>
        <dbReference type="ARBA" id="ARBA00022777"/>
    </source>
</evidence>
<dbReference type="PRINTS" id="PR00344">
    <property type="entry name" value="BCTRLSENSOR"/>
</dbReference>
<evidence type="ECO:0000256" key="4">
    <source>
        <dbReference type="ARBA" id="ARBA00022475"/>
    </source>
</evidence>
<dbReference type="GO" id="GO:0000155">
    <property type="term" value="F:phosphorelay sensor kinase activity"/>
    <property type="evidence" value="ECO:0007669"/>
    <property type="project" value="InterPro"/>
</dbReference>
<dbReference type="SUPFAM" id="SSF47384">
    <property type="entry name" value="Homodimeric domain of signal transducing histidine kinase"/>
    <property type="match status" value="1"/>
</dbReference>
<dbReference type="CDD" id="cd00082">
    <property type="entry name" value="HisKA"/>
    <property type="match status" value="1"/>
</dbReference>
<dbReference type="PANTHER" id="PTHR43065">
    <property type="entry name" value="SENSOR HISTIDINE KINASE"/>
    <property type="match status" value="1"/>
</dbReference>
<evidence type="ECO:0000256" key="9">
    <source>
        <dbReference type="ARBA" id="ARBA00022840"/>
    </source>
</evidence>
<keyword evidence="12" id="KW-1133">Transmembrane helix</keyword>
<dbReference type="Proteomes" id="UP000248066">
    <property type="component" value="Unassembled WGS sequence"/>
</dbReference>
<evidence type="ECO:0000256" key="5">
    <source>
        <dbReference type="ARBA" id="ARBA00022553"/>
    </source>
</evidence>
<gene>
    <name evidence="17" type="ORF">CR205_10800</name>
</gene>
<accession>A0A2W0HDT1</accession>
<dbReference type="InterPro" id="IPR005467">
    <property type="entry name" value="His_kinase_dom"/>
</dbReference>
<dbReference type="Pfam" id="PF02518">
    <property type="entry name" value="HATPase_c"/>
    <property type="match status" value="1"/>
</dbReference>
<dbReference type="CDD" id="cd18774">
    <property type="entry name" value="PDC2_HK_sensor"/>
    <property type="match status" value="1"/>
</dbReference>
<sequence>MKFPVRLPRGLTKRFIFLGLWIFLLPMTLIFMLAVFLSQQTLENQSDDQTFEAARALSVQTRQVFDHQIDMLETFVFDYRNDENLERLDERAAQHTFREPVFSSLALYDAGGSEAVPDEAETDENENTMIEDPAVRQVFEETVWRRSTFVKSITEPGGHARIFISVPVQEADHQPITGALIGEINPSYFYHLIQTSTIGERGWNLLVTSDGTVYTDTQENRYRNDSVKDEAIFSYLSRGRMGAYRGDFLDSDSVAGYAPVERLPFYAVTIQPESQAGAPIATLQQVLSSGWTVLFLAGLVLLGVSARWIVTPVRKLTDQAMSYAEGESWHLQVMKEEDEIRTLTKAMQFMADDLQEKERFLQRILASFPYGVITTDSDGIITSVNREGAELLNSRPKVLTGRPVETVPSKGLSRHVRALCSRKRPFSKESEEFPYVNHTGQKLVIKVSTTPLQNEKRERIGVLTTFWNHTDYRKLEQHIQRSEHLAAIGQMTAGLAHEVKNPLGTIQMAGDLIEAEMDGLKKKHRLNSPAVSMIEEASGDIQEEARRLNELVTRFLKLSKPHKDEETSLNVGETVEEVARLISHQMKRADITCNVYHKAEQLTVKGDRNQIIQAFLNLSLNALEAMKETESGVLSITVSREKDQAKIVFHDSGDGIPASKLNRIFNPFFSTKQEGTGLGLSITHDLINEHKGSIEVESEFGKGSEFTVRLPLEPDRTERKEAN</sequence>
<dbReference type="GO" id="GO:0005524">
    <property type="term" value="F:ATP binding"/>
    <property type="evidence" value="ECO:0007669"/>
    <property type="project" value="UniProtKB-KW"/>
</dbReference>
<comment type="caution">
    <text evidence="17">The sequence shown here is derived from an EMBL/GenBank/DDBJ whole genome shotgun (WGS) entry which is preliminary data.</text>
</comment>
<dbReference type="Gene3D" id="1.10.287.130">
    <property type="match status" value="2"/>
</dbReference>
<dbReference type="EC" id="2.7.13.3" evidence="3"/>
<keyword evidence="10" id="KW-0902">Two-component regulatory system</keyword>
<proteinExistence type="predicted"/>
<organism evidence="17 18">
    <name type="scientific">Alteribacter lacisalsi</name>
    <dbReference type="NCBI Taxonomy" id="2045244"/>
    <lineage>
        <taxon>Bacteria</taxon>
        <taxon>Bacillati</taxon>
        <taxon>Bacillota</taxon>
        <taxon>Bacilli</taxon>
        <taxon>Bacillales</taxon>
        <taxon>Bacillaceae</taxon>
        <taxon>Alteribacter</taxon>
    </lineage>
</organism>
<dbReference type="InterPro" id="IPR004358">
    <property type="entry name" value="Sig_transdc_His_kin-like_C"/>
</dbReference>
<protein>
    <recommendedName>
        <fullName evidence="3">histidine kinase</fullName>
        <ecNumber evidence="3">2.7.13.3</ecNumber>
    </recommendedName>
</protein>
<dbReference type="Gene3D" id="3.30.565.10">
    <property type="entry name" value="Histidine kinase-like ATPase, C-terminal domain"/>
    <property type="match status" value="1"/>
</dbReference>
<evidence type="ECO:0000256" key="3">
    <source>
        <dbReference type="ARBA" id="ARBA00012438"/>
    </source>
</evidence>
<feature type="transmembrane region" description="Helical" evidence="12">
    <location>
        <begin position="15"/>
        <end position="37"/>
    </location>
</feature>
<feature type="transmembrane region" description="Helical" evidence="12">
    <location>
        <begin position="290"/>
        <end position="310"/>
    </location>
</feature>
<evidence type="ECO:0000256" key="12">
    <source>
        <dbReference type="SAM" id="Phobius"/>
    </source>
</evidence>
<evidence type="ECO:0000313" key="18">
    <source>
        <dbReference type="Proteomes" id="UP000248066"/>
    </source>
</evidence>
<keyword evidence="18" id="KW-1185">Reference proteome</keyword>
<dbReference type="InterPro" id="IPR036890">
    <property type="entry name" value="HATPase_C_sf"/>
</dbReference>
<dbReference type="AlphaFoldDB" id="A0A2W0HDT1"/>
<evidence type="ECO:0000256" key="11">
    <source>
        <dbReference type="ARBA" id="ARBA00023136"/>
    </source>
</evidence>
<dbReference type="PROSITE" id="PS50109">
    <property type="entry name" value="HIS_KIN"/>
    <property type="match status" value="1"/>
</dbReference>
<dbReference type="InterPro" id="IPR013767">
    <property type="entry name" value="PAS_fold"/>
</dbReference>
<feature type="domain" description="PAC" evidence="15">
    <location>
        <begin position="429"/>
        <end position="481"/>
    </location>
</feature>
<comment type="subcellular location">
    <subcellularLocation>
        <location evidence="2">Cell membrane</location>
        <topology evidence="2">Multi-pass membrane protein</topology>
    </subcellularLocation>
</comment>
<dbReference type="RefSeq" id="WP_110519413.1">
    <property type="nucleotide sequence ID" value="NZ_PDOF01000001.1"/>
</dbReference>
<reference evidence="17 18" key="1">
    <citation type="submission" date="2017-10" db="EMBL/GenBank/DDBJ databases">
        <title>Bacillus sp. nov., a halophilic bacterium isolated from a Yangshapao Lake.</title>
        <authorList>
            <person name="Wang H."/>
        </authorList>
    </citation>
    <scope>NUCLEOTIDE SEQUENCE [LARGE SCALE GENOMIC DNA]</scope>
    <source>
        <strain evidence="17 18">YSP-3</strain>
    </source>
</reference>
<dbReference type="InterPro" id="IPR036097">
    <property type="entry name" value="HisK_dim/P_sf"/>
</dbReference>
<dbReference type="SUPFAM" id="SSF55785">
    <property type="entry name" value="PYP-like sensor domain (PAS domain)"/>
    <property type="match status" value="1"/>
</dbReference>
<dbReference type="CDD" id="cd06225">
    <property type="entry name" value="HAMP"/>
    <property type="match status" value="1"/>
</dbReference>
<feature type="domain" description="HAMP" evidence="16">
    <location>
        <begin position="307"/>
        <end position="359"/>
    </location>
</feature>
<feature type="domain" description="PAS" evidence="14">
    <location>
        <begin position="357"/>
        <end position="402"/>
    </location>
</feature>
<dbReference type="PANTHER" id="PTHR43065:SF46">
    <property type="entry name" value="C4-DICARBOXYLATE TRANSPORT SENSOR PROTEIN DCTB"/>
    <property type="match status" value="1"/>
</dbReference>
<keyword evidence="7" id="KW-0547">Nucleotide-binding</keyword>
<dbReference type="NCBIfam" id="TIGR00229">
    <property type="entry name" value="sensory_box"/>
    <property type="match status" value="1"/>
</dbReference>
<evidence type="ECO:0000256" key="1">
    <source>
        <dbReference type="ARBA" id="ARBA00000085"/>
    </source>
</evidence>
<dbReference type="SMART" id="SM00091">
    <property type="entry name" value="PAS"/>
    <property type="match status" value="1"/>
</dbReference>
<dbReference type="InterPro" id="IPR000700">
    <property type="entry name" value="PAS-assoc_C"/>
</dbReference>
<dbReference type="InterPro" id="IPR003661">
    <property type="entry name" value="HisK_dim/P_dom"/>
</dbReference>
<evidence type="ECO:0000256" key="6">
    <source>
        <dbReference type="ARBA" id="ARBA00022679"/>
    </source>
</evidence>
<dbReference type="PROSITE" id="PS50885">
    <property type="entry name" value="HAMP"/>
    <property type="match status" value="1"/>
</dbReference>
<dbReference type="InterPro" id="IPR035965">
    <property type="entry name" value="PAS-like_dom_sf"/>
</dbReference>
<dbReference type="GO" id="GO:0006355">
    <property type="term" value="P:regulation of DNA-templated transcription"/>
    <property type="evidence" value="ECO:0007669"/>
    <property type="project" value="InterPro"/>
</dbReference>
<dbReference type="EMBL" id="PDOF01000001">
    <property type="protein sequence ID" value="PYZ99021.1"/>
    <property type="molecule type" value="Genomic_DNA"/>
</dbReference>
<dbReference type="SMART" id="SM00387">
    <property type="entry name" value="HATPase_c"/>
    <property type="match status" value="1"/>
</dbReference>
<dbReference type="SMART" id="SM00388">
    <property type="entry name" value="HisKA"/>
    <property type="match status" value="1"/>
</dbReference>